<feature type="domain" description="CCHC-type" evidence="3">
    <location>
        <begin position="176"/>
        <end position="191"/>
    </location>
</feature>
<feature type="region of interest" description="Disordered" evidence="2">
    <location>
        <begin position="138"/>
        <end position="163"/>
    </location>
</feature>
<keyword evidence="1" id="KW-0479">Metal-binding</keyword>
<evidence type="ECO:0000256" key="1">
    <source>
        <dbReference type="PROSITE-ProRule" id="PRU00047"/>
    </source>
</evidence>
<gene>
    <name evidence="4" type="ORF">ADUPG1_001131</name>
</gene>
<dbReference type="SUPFAM" id="SSF57756">
    <property type="entry name" value="Retrovirus zinc finger-like domains"/>
    <property type="match status" value="1"/>
</dbReference>
<reference evidence="4" key="1">
    <citation type="submission" date="2022-03" db="EMBL/GenBank/DDBJ databases">
        <title>Draft genome sequence of Aduncisulcus paluster, a free-living microaerophilic Fornicata.</title>
        <authorList>
            <person name="Yuyama I."/>
            <person name="Kume K."/>
            <person name="Tamura T."/>
            <person name="Inagaki Y."/>
            <person name="Hashimoto T."/>
        </authorList>
    </citation>
    <scope>NUCLEOTIDE SEQUENCE</scope>
    <source>
        <strain evidence="4">NY0171</strain>
    </source>
</reference>
<keyword evidence="1" id="KW-0862">Zinc</keyword>
<evidence type="ECO:0000313" key="5">
    <source>
        <dbReference type="Proteomes" id="UP001057375"/>
    </source>
</evidence>
<evidence type="ECO:0000313" key="4">
    <source>
        <dbReference type="EMBL" id="GKT29285.1"/>
    </source>
</evidence>
<feature type="compositionally biased region" description="Low complexity" evidence="2">
    <location>
        <begin position="142"/>
        <end position="161"/>
    </location>
</feature>
<feature type="region of interest" description="Disordered" evidence="2">
    <location>
        <begin position="1"/>
        <end position="41"/>
    </location>
</feature>
<evidence type="ECO:0000259" key="3">
    <source>
        <dbReference type="PROSITE" id="PS50158"/>
    </source>
</evidence>
<dbReference type="InterPro" id="IPR036875">
    <property type="entry name" value="Znf_CCHC_sf"/>
</dbReference>
<keyword evidence="1" id="KW-0863">Zinc-finger</keyword>
<name>A0ABQ5KDL0_9EUKA</name>
<dbReference type="PROSITE" id="PS50158">
    <property type="entry name" value="ZF_CCHC"/>
    <property type="match status" value="1"/>
</dbReference>
<dbReference type="Proteomes" id="UP001057375">
    <property type="component" value="Unassembled WGS sequence"/>
</dbReference>
<feature type="non-terminal residue" evidence="4">
    <location>
        <position position="262"/>
    </location>
</feature>
<proteinExistence type="predicted"/>
<evidence type="ECO:0000256" key="2">
    <source>
        <dbReference type="SAM" id="MobiDB-lite"/>
    </source>
</evidence>
<sequence length="262" mass="30172">MGVKHHAPVVRRQTPFVSSKPHYTSSGHLEQQPPPKPTTSAVKDQVYTPMELKPRCVFCGRANHWCWMCKDQAGKGRGLTPRLQVTADEWRRYGSILFQHRNYTAMQEVEKFQKMCVAADGYAKKGTPPNAEEFRLRASVGQSTTPQQPQSSSQPHASQSSVFRPYQPRDMSHVECYHCHKFGHYKNHCPDATEEERAKYDAENEERRRQRWSKGKKFYSDQALSQPVVKAINVTDIFANNAMIEEKDEAEIEKEMWGDPDE</sequence>
<accession>A0ABQ5KDL0</accession>
<dbReference type="Gene3D" id="4.10.60.10">
    <property type="entry name" value="Zinc finger, CCHC-type"/>
    <property type="match status" value="1"/>
</dbReference>
<dbReference type="InterPro" id="IPR001878">
    <property type="entry name" value="Znf_CCHC"/>
</dbReference>
<comment type="caution">
    <text evidence="4">The sequence shown here is derived from an EMBL/GenBank/DDBJ whole genome shotgun (WGS) entry which is preliminary data.</text>
</comment>
<organism evidence="4 5">
    <name type="scientific">Aduncisulcus paluster</name>
    <dbReference type="NCBI Taxonomy" id="2918883"/>
    <lineage>
        <taxon>Eukaryota</taxon>
        <taxon>Metamonada</taxon>
        <taxon>Carpediemonas-like organisms</taxon>
        <taxon>Aduncisulcus</taxon>
    </lineage>
</organism>
<dbReference type="EMBL" id="BQXS01000779">
    <property type="protein sequence ID" value="GKT29285.1"/>
    <property type="molecule type" value="Genomic_DNA"/>
</dbReference>
<protein>
    <recommendedName>
        <fullName evidence="3">CCHC-type domain-containing protein</fullName>
    </recommendedName>
</protein>
<keyword evidence="5" id="KW-1185">Reference proteome</keyword>
<feature type="compositionally biased region" description="Polar residues" evidence="2">
    <location>
        <begin position="15"/>
        <end position="29"/>
    </location>
</feature>